<evidence type="ECO:0000256" key="7">
    <source>
        <dbReference type="ARBA" id="ARBA00022490"/>
    </source>
</evidence>
<evidence type="ECO:0000256" key="10">
    <source>
        <dbReference type="ARBA" id="ARBA00023242"/>
    </source>
</evidence>
<organism evidence="14 15">
    <name type="scientific">Penicillium oxalicum (strain 114-2 / CGMCC 5302)</name>
    <name type="common">Penicillium decumbens</name>
    <dbReference type="NCBI Taxonomy" id="933388"/>
    <lineage>
        <taxon>Eukaryota</taxon>
        <taxon>Fungi</taxon>
        <taxon>Dikarya</taxon>
        <taxon>Ascomycota</taxon>
        <taxon>Pezizomycotina</taxon>
        <taxon>Eurotiomycetes</taxon>
        <taxon>Eurotiomycetidae</taxon>
        <taxon>Eurotiales</taxon>
        <taxon>Aspergillaceae</taxon>
        <taxon>Penicillium</taxon>
    </lineage>
</organism>
<dbReference type="Pfam" id="PF08287">
    <property type="entry name" value="DASH_Spc19"/>
    <property type="match status" value="1"/>
</dbReference>
<sequence>MTSSLASSVTSLQSSLQLLDNSINTLDSGVNDFPRLCKVLQTTRHFELLPEPTLREAQQSLLDEIKPSIAHLLSISSNHVEKLARREQSLKAQCDLQEGRLSSKSESKYSAARSHAQGGGAARSRLAPSGSTASSSNTATRALELRRLVQKKERLKYVVDRLELQSRQRERQLRKSMAMK</sequence>
<keyword evidence="8" id="KW-0995">Kinetochore</keyword>
<proteinExistence type="inferred from homology"/>
<evidence type="ECO:0000256" key="6">
    <source>
        <dbReference type="ARBA" id="ARBA00022454"/>
    </source>
</evidence>
<evidence type="ECO:0000256" key="1">
    <source>
        <dbReference type="ARBA" id="ARBA00004123"/>
    </source>
</evidence>
<evidence type="ECO:0000256" key="4">
    <source>
        <dbReference type="ARBA" id="ARBA00008952"/>
    </source>
</evidence>
<feature type="compositionally biased region" description="Basic and acidic residues" evidence="13">
    <location>
        <begin position="97"/>
        <end position="107"/>
    </location>
</feature>
<evidence type="ECO:0000256" key="3">
    <source>
        <dbReference type="ARBA" id="ARBA00004629"/>
    </source>
</evidence>
<dbReference type="Proteomes" id="UP000019376">
    <property type="component" value="Unassembled WGS sequence"/>
</dbReference>
<dbReference type="STRING" id="933388.S7ZP91"/>
<name>S7ZP91_PENO1</name>
<keyword evidence="15" id="KW-1185">Reference proteome</keyword>
<feature type="region of interest" description="Disordered" evidence="13">
    <location>
        <begin position="96"/>
        <end position="142"/>
    </location>
</feature>
<dbReference type="EMBL" id="KB644412">
    <property type="protein sequence ID" value="EPS30466.1"/>
    <property type="molecule type" value="Genomic_DNA"/>
</dbReference>
<comment type="similarity">
    <text evidence="4">Belongs to the DASH complex SPC19 family.</text>
</comment>
<evidence type="ECO:0000256" key="13">
    <source>
        <dbReference type="SAM" id="MobiDB-lite"/>
    </source>
</evidence>
<dbReference type="GO" id="GO:0008608">
    <property type="term" value="P:attachment of spindle microtubules to kinetochore"/>
    <property type="evidence" value="ECO:0007669"/>
    <property type="project" value="InterPro"/>
</dbReference>
<accession>S7ZP91</accession>
<evidence type="ECO:0000256" key="5">
    <source>
        <dbReference type="ARBA" id="ARBA00016329"/>
    </source>
</evidence>
<reference evidence="14 15" key="1">
    <citation type="journal article" date="2013" name="PLoS ONE">
        <title>Genomic and secretomic analyses reveal unique features of the lignocellulolytic enzyme system of Penicillium decumbens.</title>
        <authorList>
            <person name="Liu G."/>
            <person name="Zhang L."/>
            <person name="Wei X."/>
            <person name="Zou G."/>
            <person name="Qin Y."/>
            <person name="Ma L."/>
            <person name="Li J."/>
            <person name="Zheng H."/>
            <person name="Wang S."/>
            <person name="Wang C."/>
            <person name="Xun L."/>
            <person name="Zhao G.-P."/>
            <person name="Zhou Z."/>
            <person name="Qu Y."/>
        </authorList>
    </citation>
    <scope>NUCLEOTIDE SEQUENCE [LARGE SCALE GENOMIC DNA]</scope>
    <source>
        <strain evidence="15">114-2 / CGMCC 5302</strain>
    </source>
</reference>
<gene>
    <name evidence="14" type="ORF">PDE_05417</name>
</gene>
<dbReference type="PANTHER" id="PTHR28262:SF1">
    <property type="entry name" value="DASH COMPLEX SUBUNIT SPC19"/>
    <property type="match status" value="1"/>
</dbReference>
<protein>
    <recommendedName>
        <fullName evidence="5">DASH complex subunit SPC19</fullName>
    </recommendedName>
    <alternativeName>
        <fullName evidence="12">Outer kinetochore protein SPC19</fullName>
    </alternativeName>
</protein>
<keyword evidence="11" id="KW-0137">Centromere</keyword>
<dbReference type="PhylomeDB" id="S7ZP91"/>
<evidence type="ECO:0000256" key="9">
    <source>
        <dbReference type="ARBA" id="ARBA00023212"/>
    </source>
</evidence>
<dbReference type="HOGENOM" id="CLU_112993_0_0_1"/>
<dbReference type="eggNOG" id="ENOG502SDEQ">
    <property type="taxonomic scope" value="Eukaryota"/>
</dbReference>
<feature type="compositionally biased region" description="Low complexity" evidence="13">
    <location>
        <begin position="124"/>
        <end position="140"/>
    </location>
</feature>
<keyword evidence="10" id="KW-0539">Nucleus</keyword>
<dbReference type="AlphaFoldDB" id="S7ZP91"/>
<evidence type="ECO:0000256" key="11">
    <source>
        <dbReference type="ARBA" id="ARBA00023328"/>
    </source>
</evidence>
<dbReference type="InterPro" id="IPR013251">
    <property type="entry name" value="DASH_Spc19"/>
</dbReference>
<dbReference type="GO" id="GO:0042729">
    <property type="term" value="C:DASH complex"/>
    <property type="evidence" value="ECO:0007669"/>
    <property type="project" value="InterPro"/>
</dbReference>
<comment type="subcellular location">
    <subcellularLocation>
        <location evidence="3">Chromosome</location>
        <location evidence="3">Centromere</location>
        <location evidence="3">Kinetochore</location>
    </subcellularLocation>
    <subcellularLocation>
        <location evidence="2">Cytoplasm</location>
        <location evidence="2">Cytoskeleton</location>
        <location evidence="2">Spindle</location>
    </subcellularLocation>
    <subcellularLocation>
        <location evidence="1">Nucleus</location>
    </subcellularLocation>
</comment>
<dbReference type="OrthoDB" id="3361333at2759"/>
<dbReference type="GO" id="GO:0005876">
    <property type="term" value="C:spindle microtubule"/>
    <property type="evidence" value="ECO:0007669"/>
    <property type="project" value="InterPro"/>
</dbReference>
<keyword evidence="9" id="KW-0206">Cytoskeleton</keyword>
<evidence type="ECO:0000313" key="14">
    <source>
        <dbReference type="EMBL" id="EPS30466.1"/>
    </source>
</evidence>
<evidence type="ECO:0000256" key="2">
    <source>
        <dbReference type="ARBA" id="ARBA00004186"/>
    </source>
</evidence>
<evidence type="ECO:0000256" key="12">
    <source>
        <dbReference type="ARBA" id="ARBA00032583"/>
    </source>
</evidence>
<evidence type="ECO:0000256" key="8">
    <source>
        <dbReference type="ARBA" id="ARBA00022838"/>
    </source>
</evidence>
<keyword evidence="6" id="KW-0158">Chromosome</keyword>
<dbReference type="PANTHER" id="PTHR28262">
    <property type="entry name" value="DASH COMPLEX SUBUNIT SPC19"/>
    <property type="match status" value="1"/>
</dbReference>
<keyword evidence="7" id="KW-0963">Cytoplasm</keyword>
<evidence type="ECO:0000313" key="15">
    <source>
        <dbReference type="Proteomes" id="UP000019376"/>
    </source>
</evidence>